<dbReference type="PANTHER" id="PTHR32234">
    <property type="entry name" value="THIOL:DISULFIDE INTERCHANGE PROTEIN DSBD"/>
    <property type="match status" value="1"/>
</dbReference>
<accession>V5BX16</accession>
<dbReference type="EMBL" id="AYLO01000056">
    <property type="protein sequence ID" value="ESS72404.1"/>
    <property type="molecule type" value="Genomic_DNA"/>
</dbReference>
<dbReference type="EC" id="1.8.1.8" evidence="1"/>
<dbReference type="GO" id="GO:0045454">
    <property type="term" value="P:cell redox homeostasis"/>
    <property type="evidence" value="ECO:0007669"/>
    <property type="project" value="TreeGrafter"/>
</dbReference>
<dbReference type="SUPFAM" id="SSF52833">
    <property type="entry name" value="Thioredoxin-like"/>
    <property type="match status" value="1"/>
</dbReference>
<dbReference type="STRING" id="1116472.MGMO_58c00110"/>
<sequence length="188" mass="20284">MLGGLVVIAFAAGLYESTKYTKQVTQLIGRSIAGLALGLALFGGYYGVDSIPNTQSVNVESVKHFEPYSEVRLHELLSQGKPVFLNLTAAWCISCLVNEKVALSQDSVIDAFKRSGITYLKGDWTNRNNEISKILAEFGRSGVPLYVLYPPGSGKSIVPVVLPQILTPEIVMRAVMSGGKADANFKDS</sequence>
<gene>
    <name evidence="1" type="ORF">MGMO_58c00110</name>
</gene>
<dbReference type="CDD" id="cd02953">
    <property type="entry name" value="DsbDgamma"/>
    <property type="match status" value="1"/>
</dbReference>
<dbReference type="Gene3D" id="3.40.30.10">
    <property type="entry name" value="Glutaredoxin"/>
    <property type="match status" value="1"/>
</dbReference>
<evidence type="ECO:0000313" key="1">
    <source>
        <dbReference type="EMBL" id="ESS72404.1"/>
    </source>
</evidence>
<keyword evidence="1" id="KW-0560">Oxidoreductase</keyword>
<dbReference type="InterPro" id="IPR036249">
    <property type="entry name" value="Thioredoxin-like_sf"/>
</dbReference>
<evidence type="ECO:0000313" key="2">
    <source>
        <dbReference type="Proteomes" id="UP000017842"/>
    </source>
</evidence>
<dbReference type="Proteomes" id="UP000017842">
    <property type="component" value="Unassembled WGS sequence"/>
</dbReference>
<protein>
    <submittedName>
        <fullName evidence="1">Protein-disulfide reductase</fullName>
        <ecNumber evidence="1">1.8.1.8</ecNumber>
    </submittedName>
</protein>
<name>V5BX16_9GAMM</name>
<reference evidence="1 2" key="1">
    <citation type="journal article" date="2013" name="Genome Announc.">
        <title>Draft Genome Sequence of the Methanotrophic Gammaproteobacterium Methyloglobulus morosus DSM 22980 Strain KoM1.</title>
        <authorList>
            <person name="Poehlein A."/>
            <person name="Deutzmann J.S."/>
            <person name="Daniel R."/>
            <person name="Simeonova D.D."/>
        </authorList>
    </citation>
    <scope>NUCLEOTIDE SEQUENCE [LARGE SCALE GENOMIC DNA]</scope>
    <source>
        <strain evidence="1 2">KoM1</strain>
    </source>
</reference>
<dbReference type="Pfam" id="PF13899">
    <property type="entry name" value="Thioredoxin_7"/>
    <property type="match status" value="1"/>
</dbReference>
<keyword evidence="2" id="KW-1185">Reference proteome</keyword>
<dbReference type="AlphaFoldDB" id="V5BX16"/>
<dbReference type="RefSeq" id="WP_023494570.1">
    <property type="nucleotide sequence ID" value="NZ_AYLO01000056.1"/>
</dbReference>
<dbReference type="GO" id="GO:0047134">
    <property type="term" value="F:protein-disulfide reductase [NAD(P)H] activity"/>
    <property type="evidence" value="ECO:0007669"/>
    <property type="project" value="UniProtKB-EC"/>
</dbReference>
<dbReference type="InterPro" id="IPR035671">
    <property type="entry name" value="DsbD_gamma"/>
</dbReference>
<comment type="caution">
    <text evidence="1">The sequence shown here is derived from an EMBL/GenBank/DDBJ whole genome shotgun (WGS) entry which is preliminary data.</text>
</comment>
<dbReference type="PATRIC" id="fig|1116472.3.peg.1802"/>
<dbReference type="eggNOG" id="COG4232">
    <property type="taxonomic scope" value="Bacteria"/>
</dbReference>
<proteinExistence type="predicted"/>
<organism evidence="1 2">
    <name type="scientific">Methyloglobulus morosus KoM1</name>
    <dbReference type="NCBI Taxonomy" id="1116472"/>
    <lineage>
        <taxon>Bacteria</taxon>
        <taxon>Pseudomonadati</taxon>
        <taxon>Pseudomonadota</taxon>
        <taxon>Gammaproteobacteria</taxon>
        <taxon>Methylococcales</taxon>
        <taxon>Methylococcaceae</taxon>
        <taxon>Methyloglobulus</taxon>
    </lineage>
</organism>
<dbReference type="PANTHER" id="PTHR32234:SF3">
    <property type="entry name" value="SUPPRESSION OF COPPER SENSITIVITY PROTEIN"/>
    <property type="match status" value="1"/>
</dbReference>